<feature type="transmembrane region" description="Helical" evidence="8">
    <location>
        <begin position="402"/>
        <end position="428"/>
    </location>
</feature>
<evidence type="ECO:0000313" key="10">
    <source>
        <dbReference type="Proteomes" id="UP001314229"/>
    </source>
</evidence>
<feature type="binding site" evidence="6">
    <location>
        <position position="409"/>
    </location>
    <ligand>
        <name>Na(+)</name>
        <dbReference type="ChEBI" id="CHEBI:29101"/>
        <label>1</label>
    </ligand>
</feature>
<keyword evidence="6" id="KW-0479">Metal-binding</keyword>
<gene>
    <name evidence="9" type="ORF">FSCOSCO3_A012099</name>
</gene>
<evidence type="ECO:0000256" key="8">
    <source>
        <dbReference type="SAM" id="Phobius"/>
    </source>
</evidence>
<feature type="binding site" evidence="6">
    <location>
        <position position="474"/>
    </location>
    <ligand>
        <name>Na(+)</name>
        <dbReference type="ChEBI" id="CHEBI:29101"/>
        <label>1</label>
    </ligand>
</feature>
<keyword evidence="2" id="KW-0813">Transport</keyword>
<dbReference type="GO" id="GO:0005886">
    <property type="term" value="C:plasma membrane"/>
    <property type="evidence" value="ECO:0007669"/>
    <property type="project" value="TreeGrafter"/>
</dbReference>
<feature type="transmembrane region" description="Helical" evidence="8">
    <location>
        <begin position="331"/>
        <end position="354"/>
    </location>
</feature>
<protein>
    <submittedName>
        <fullName evidence="9">Sodium- and chloride-dependent GABA transporter 3-like</fullName>
    </submittedName>
</protein>
<dbReference type="PROSITE" id="PS50267">
    <property type="entry name" value="NA_NEUROTRAN_SYMP_3"/>
    <property type="match status" value="2"/>
</dbReference>
<keyword evidence="6" id="KW-0915">Sodium</keyword>
<comment type="subcellular location">
    <subcellularLocation>
        <location evidence="1">Membrane</location>
        <topology evidence="1">Multi-pass membrane protein</topology>
    </subcellularLocation>
</comment>
<feature type="transmembrane region" description="Helical" evidence="8">
    <location>
        <begin position="542"/>
        <end position="561"/>
    </location>
</feature>
<sequence length="683" mass="78031">MLIFLSVDTHFVIVECFITSISDFFPKLFRKPGRHEIFVLIICSSFFLIHLTLVTEGGIYIFQLFDYYACTRAFNYFMALSECLALAWGFGADRIINIIEDMTGQRPSVFFKVCWRYIIPLLSLNSFILYLVDYTHLKINDRYVYPDWAYALGWTMTLSSVLMVPLWAAVQMCFTAGTFRQRLSVLLHPVEDPVSQRRKMEEDGLHVELRTVQLVNTPRKDSSPVGGNCVHWHKLPWATCDNTWNTAKCLGLQTFNSANVSVKHTNTTSAATEFWEQRVLAMSGGIEELGSVRWELALCLLACWVLCYFSIWKGVKSSGKVAYFTATFPYVMLLVLLIRGLTLPGAWQGIYYYLYPDLKRLAHLEVWIEAGSQIFFSYSLTAGTLNVLGSYNEYNNKCYKDCFWLCLLNSGTSFVSGFVVFSVLGFMAQKQGVSVDTVAESGPGLAFIAYPQATALMPLPHFWTVCFFLMLILLTVDTHFVIVESFITTMSDLFPKWLRAPVRHEIFVLVVCLSSFLVHLTLVTEGGIYIFQLVDFYGSTRVSMNFMAVCECVAVGWIFGADRFYNIIEDMTGQRPCVFFKLCWRYIIPLLSLISFILYLVDYKHLRINDRYVYPDWAYALGWTMTLSSVVMVPLCAAGQMFLTAGTFRQRLSVLCRPTKDLSCQRRRMGEEGTTVELRTSVV</sequence>
<feature type="binding site" evidence="6">
    <location>
        <position position="377"/>
    </location>
    <ligand>
        <name>Na(+)</name>
        <dbReference type="ChEBI" id="CHEBI:29101"/>
        <label>1</label>
    </ligand>
</feature>
<proteinExistence type="predicted"/>
<evidence type="ECO:0000313" key="9">
    <source>
        <dbReference type="EMBL" id="CAK6974779.1"/>
    </source>
</evidence>
<feature type="disulfide bond" evidence="7">
    <location>
        <begin position="240"/>
        <end position="249"/>
    </location>
</feature>
<evidence type="ECO:0000256" key="5">
    <source>
        <dbReference type="ARBA" id="ARBA00023136"/>
    </source>
</evidence>
<organism evidence="9 10">
    <name type="scientific">Scomber scombrus</name>
    <name type="common">Atlantic mackerel</name>
    <name type="synonym">Scomber vernalis</name>
    <dbReference type="NCBI Taxonomy" id="13677"/>
    <lineage>
        <taxon>Eukaryota</taxon>
        <taxon>Metazoa</taxon>
        <taxon>Chordata</taxon>
        <taxon>Craniata</taxon>
        <taxon>Vertebrata</taxon>
        <taxon>Euteleostomi</taxon>
        <taxon>Actinopterygii</taxon>
        <taxon>Neopterygii</taxon>
        <taxon>Teleostei</taxon>
        <taxon>Neoteleostei</taxon>
        <taxon>Acanthomorphata</taxon>
        <taxon>Pelagiaria</taxon>
        <taxon>Scombriformes</taxon>
        <taxon>Scombridae</taxon>
        <taxon>Scomber</taxon>
    </lineage>
</organism>
<dbReference type="EMBL" id="CAWUFR010000272">
    <property type="protein sequence ID" value="CAK6974779.1"/>
    <property type="molecule type" value="Genomic_DNA"/>
</dbReference>
<dbReference type="PANTHER" id="PTHR11616:SF237">
    <property type="entry name" value="TRANSPORTER"/>
    <property type="match status" value="1"/>
</dbReference>
<feature type="transmembrane region" description="Helical" evidence="8">
    <location>
        <begin position="37"/>
        <end position="62"/>
    </location>
</feature>
<evidence type="ECO:0000256" key="3">
    <source>
        <dbReference type="ARBA" id="ARBA00022692"/>
    </source>
</evidence>
<feature type="binding site" evidence="6">
    <location>
        <position position="477"/>
    </location>
    <ligand>
        <name>Na(+)</name>
        <dbReference type="ChEBI" id="CHEBI:29101"/>
        <label>1</label>
    </ligand>
</feature>
<dbReference type="AlphaFoldDB" id="A0AAV1PV83"/>
<feature type="transmembrane region" description="Helical" evidence="8">
    <location>
        <begin position="582"/>
        <end position="601"/>
    </location>
</feature>
<dbReference type="PRINTS" id="PR00176">
    <property type="entry name" value="NANEUSMPORT"/>
</dbReference>
<keyword evidence="5 8" id="KW-0472">Membrane</keyword>
<evidence type="ECO:0000256" key="2">
    <source>
        <dbReference type="ARBA" id="ARBA00022448"/>
    </source>
</evidence>
<feature type="transmembrane region" description="Helical" evidence="8">
    <location>
        <begin position="621"/>
        <end position="643"/>
    </location>
</feature>
<dbReference type="SUPFAM" id="SSF161070">
    <property type="entry name" value="SNF-like"/>
    <property type="match status" value="2"/>
</dbReference>
<dbReference type="GO" id="GO:0005332">
    <property type="term" value="F:gamma-aminobutyric acid:sodium:chloride symporter activity"/>
    <property type="evidence" value="ECO:0007669"/>
    <property type="project" value="TreeGrafter"/>
</dbReference>
<accession>A0AAV1PV83</accession>
<evidence type="ECO:0000256" key="7">
    <source>
        <dbReference type="PIRSR" id="PIRSR600175-2"/>
    </source>
</evidence>
<feature type="transmembrane region" description="Helical" evidence="8">
    <location>
        <begin position="506"/>
        <end position="530"/>
    </location>
</feature>
<dbReference type="PANTHER" id="PTHR11616">
    <property type="entry name" value="SODIUM/CHLORIDE DEPENDENT TRANSPORTER"/>
    <property type="match status" value="1"/>
</dbReference>
<feature type="transmembrane region" description="Helical" evidence="8">
    <location>
        <begin position="113"/>
        <end position="132"/>
    </location>
</feature>
<keyword evidence="3 8" id="KW-0812">Transmembrane</keyword>
<dbReference type="GO" id="GO:0046872">
    <property type="term" value="F:metal ion binding"/>
    <property type="evidence" value="ECO:0007669"/>
    <property type="project" value="UniProtKB-KW"/>
</dbReference>
<dbReference type="GO" id="GO:0042995">
    <property type="term" value="C:cell projection"/>
    <property type="evidence" value="ECO:0007669"/>
    <property type="project" value="TreeGrafter"/>
</dbReference>
<evidence type="ECO:0000256" key="1">
    <source>
        <dbReference type="ARBA" id="ARBA00004141"/>
    </source>
</evidence>
<feature type="transmembrane region" description="Helical" evidence="8">
    <location>
        <begin position="152"/>
        <end position="174"/>
    </location>
</feature>
<keyword evidence="4 8" id="KW-1133">Transmembrane helix</keyword>
<dbReference type="InterPro" id="IPR000175">
    <property type="entry name" value="Na/ntran_symport"/>
</dbReference>
<dbReference type="Proteomes" id="UP001314229">
    <property type="component" value="Unassembled WGS sequence"/>
</dbReference>
<dbReference type="Pfam" id="PF00209">
    <property type="entry name" value="SNF"/>
    <property type="match status" value="2"/>
</dbReference>
<feature type="transmembrane region" description="Helical" evidence="8">
    <location>
        <begin position="462"/>
        <end position="486"/>
    </location>
</feature>
<reference evidence="9 10" key="1">
    <citation type="submission" date="2024-01" db="EMBL/GenBank/DDBJ databases">
        <authorList>
            <person name="Alioto T."/>
            <person name="Alioto T."/>
            <person name="Gomez Garrido J."/>
        </authorList>
    </citation>
    <scope>NUCLEOTIDE SEQUENCE [LARGE SCALE GENOMIC DNA]</scope>
</reference>
<evidence type="ECO:0000256" key="6">
    <source>
        <dbReference type="PIRSR" id="PIRSR600175-1"/>
    </source>
</evidence>
<name>A0AAV1PV83_SCOSC</name>
<keyword evidence="7" id="KW-1015">Disulfide bond</keyword>
<comment type="caution">
    <text evidence="9">The sequence shown here is derived from an EMBL/GenBank/DDBJ whole genome shotgun (WGS) entry which is preliminary data.</text>
</comment>
<dbReference type="InterPro" id="IPR037272">
    <property type="entry name" value="SNS_sf"/>
</dbReference>
<keyword evidence="10" id="KW-1185">Reference proteome</keyword>
<feature type="transmembrane region" description="Helical" evidence="8">
    <location>
        <begin position="74"/>
        <end position="92"/>
    </location>
</feature>
<evidence type="ECO:0000256" key="4">
    <source>
        <dbReference type="ARBA" id="ARBA00022989"/>
    </source>
</evidence>